<evidence type="ECO:0000256" key="2">
    <source>
        <dbReference type="ARBA" id="ARBA00007599"/>
    </source>
</evidence>
<keyword evidence="6" id="KW-0479">Metal-binding</keyword>
<evidence type="ECO:0000256" key="6">
    <source>
        <dbReference type="ARBA" id="ARBA00022723"/>
    </source>
</evidence>
<dbReference type="InterPro" id="IPR003442">
    <property type="entry name" value="T6A_TsaE"/>
</dbReference>
<comment type="subcellular location">
    <subcellularLocation>
        <location evidence="1">Cytoplasm</location>
    </subcellularLocation>
</comment>
<dbReference type="AlphaFoldDB" id="A0A382Y9W5"/>
<evidence type="ECO:0000256" key="4">
    <source>
        <dbReference type="ARBA" id="ARBA00022490"/>
    </source>
</evidence>
<evidence type="ECO:0000256" key="5">
    <source>
        <dbReference type="ARBA" id="ARBA00022694"/>
    </source>
</evidence>
<evidence type="ECO:0000256" key="7">
    <source>
        <dbReference type="ARBA" id="ARBA00022741"/>
    </source>
</evidence>
<evidence type="ECO:0000256" key="9">
    <source>
        <dbReference type="ARBA" id="ARBA00022842"/>
    </source>
</evidence>
<dbReference type="GO" id="GO:0005524">
    <property type="term" value="F:ATP binding"/>
    <property type="evidence" value="ECO:0007669"/>
    <property type="project" value="UniProtKB-KW"/>
</dbReference>
<reference evidence="11" key="1">
    <citation type="submission" date="2018-05" db="EMBL/GenBank/DDBJ databases">
        <authorList>
            <person name="Lanie J.A."/>
            <person name="Ng W.-L."/>
            <person name="Kazmierczak K.M."/>
            <person name="Andrzejewski T.M."/>
            <person name="Davidsen T.M."/>
            <person name="Wayne K.J."/>
            <person name="Tettelin H."/>
            <person name="Glass J.I."/>
            <person name="Rusch D."/>
            <person name="Podicherti R."/>
            <person name="Tsui H.-C.T."/>
            <person name="Winkler M.E."/>
        </authorList>
    </citation>
    <scope>NUCLEOTIDE SEQUENCE</scope>
</reference>
<gene>
    <name evidence="11" type="ORF">METZ01_LOCUS432917</name>
</gene>
<dbReference type="SUPFAM" id="SSF52540">
    <property type="entry name" value="P-loop containing nucleoside triphosphate hydrolases"/>
    <property type="match status" value="1"/>
</dbReference>
<dbReference type="PANTHER" id="PTHR33540">
    <property type="entry name" value="TRNA THREONYLCARBAMOYLADENOSINE BIOSYNTHESIS PROTEIN TSAE"/>
    <property type="match status" value="1"/>
</dbReference>
<evidence type="ECO:0000313" key="11">
    <source>
        <dbReference type="EMBL" id="SVD80063.1"/>
    </source>
</evidence>
<dbReference type="Pfam" id="PF02367">
    <property type="entry name" value="TsaE"/>
    <property type="match status" value="1"/>
</dbReference>
<dbReference type="GO" id="GO:0002949">
    <property type="term" value="P:tRNA threonylcarbamoyladenosine modification"/>
    <property type="evidence" value="ECO:0007669"/>
    <property type="project" value="InterPro"/>
</dbReference>
<proteinExistence type="inferred from homology"/>
<dbReference type="PANTHER" id="PTHR33540:SF2">
    <property type="entry name" value="TRNA THREONYLCARBAMOYLADENOSINE BIOSYNTHESIS PROTEIN TSAE"/>
    <property type="match status" value="1"/>
</dbReference>
<dbReference type="InterPro" id="IPR027417">
    <property type="entry name" value="P-loop_NTPase"/>
</dbReference>
<organism evidence="11">
    <name type="scientific">marine metagenome</name>
    <dbReference type="NCBI Taxonomy" id="408172"/>
    <lineage>
        <taxon>unclassified sequences</taxon>
        <taxon>metagenomes</taxon>
        <taxon>ecological metagenomes</taxon>
    </lineage>
</organism>
<comment type="similarity">
    <text evidence="2">Belongs to the TsaE family.</text>
</comment>
<accession>A0A382Y9W5</accession>
<keyword evidence="9" id="KW-0460">Magnesium</keyword>
<keyword evidence="8" id="KW-0067">ATP-binding</keyword>
<sequence>MGEKFAYFIQQGDVYAFIGELASGKTTFIKGILKGLQFEQQVTSPTFTLVNEYDAKYPVIHVDCYREEDLERWVRLGINDYMNEENIVIIEWANKMEPLLPS</sequence>
<dbReference type="GO" id="GO:0005737">
    <property type="term" value="C:cytoplasm"/>
    <property type="evidence" value="ECO:0007669"/>
    <property type="project" value="UniProtKB-SubCell"/>
</dbReference>
<feature type="non-terminal residue" evidence="11">
    <location>
        <position position="102"/>
    </location>
</feature>
<evidence type="ECO:0000256" key="1">
    <source>
        <dbReference type="ARBA" id="ARBA00004496"/>
    </source>
</evidence>
<keyword evidence="5" id="KW-0819">tRNA processing</keyword>
<keyword evidence="4" id="KW-0963">Cytoplasm</keyword>
<evidence type="ECO:0000256" key="8">
    <source>
        <dbReference type="ARBA" id="ARBA00022840"/>
    </source>
</evidence>
<protein>
    <recommendedName>
        <fullName evidence="3">tRNA threonylcarbamoyladenosine biosynthesis protein TsaE</fullName>
    </recommendedName>
    <alternativeName>
        <fullName evidence="10">t(6)A37 threonylcarbamoyladenosine biosynthesis protein TsaE</fullName>
    </alternativeName>
</protein>
<name>A0A382Y9W5_9ZZZZ</name>
<dbReference type="GO" id="GO:0046872">
    <property type="term" value="F:metal ion binding"/>
    <property type="evidence" value="ECO:0007669"/>
    <property type="project" value="UniProtKB-KW"/>
</dbReference>
<dbReference type="Gene3D" id="3.40.50.300">
    <property type="entry name" value="P-loop containing nucleotide triphosphate hydrolases"/>
    <property type="match status" value="1"/>
</dbReference>
<evidence type="ECO:0000256" key="3">
    <source>
        <dbReference type="ARBA" id="ARBA00019010"/>
    </source>
</evidence>
<keyword evidence="7" id="KW-0547">Nucleotide-binding</keyword>
<evidence type="ECO:0000256" key="10">
    <source>
        <dbReference type="ARBA" id="ARBA00032441"/>
    </source>
</evidence>
<dbReference type="EMBL" id="UINC01174107">
    <property type="protein sequence ID" value="SVD80063.1"/>
    <property type="molecule type" value="Genomic_DNA"/>
</dbReference>
<dbReference type="NCBIfam" id="TIGR00150">
    <property type="entry name" value="T6A_YjeE"/>
    <property type="match status" value="1"/>
</dbReference>